<dbReference type="KEGG" id="slau:SLA_4372"/>
<protein>
    <recommendedName>
        <fullName evidence="3">PIN domain-containing protein</fullName>
    </recommendedName>
</protein>
<accession>A0A160P410</accession>
<dbReference type="RefSeq" id="WP_359884791.1">
    <property type="nucleotide sequence ID" value="NZ_JBEYHT010000079.1"/>
</dbReference>
<name>A0A160P410_STRLU</name>
<keyword evidence="2" id="KW-1185">Reference proteome</keyword>
<sequence length="149" mass="15779">MVSKRLKIKAKSEGTLVLDAQGLSPHVDGDEGMRARIEVAQQSGRRVALSALTPLEVRRTGEAAKRLRFLLSRFDVKPVNDAVTDAAAKLLDVSGLDGHECLVDALVVATAALCPPPVLLVTSDKSHIPALCKAAEELPGSPKVKIVNV</sequence>
<gene>
    <name evidence="1" type="ORF">SLA_4372</name>
</gene>
<dbReference type="InterPro" id="IPR029060">
    <property type="entry name" value="PIN-like_dom_sf"/>
</dbReference>
<dbReference type="EMBL" id="AP017424">
    <property type="protein sequence ID" value="BAU85260.1"/>
    <property type="molecule type" value="Genomic_DNA"/>
</dbReference>
<evidence type="ECO:0008006" key="3">
    <source>
        <dbReference type="Google" id="ProtNLM"/>
    </source>
</evidence>
<organism evidence="1 2">
    <name type="scientific">Streptomyces laurentii</name>
    <dbReference type="NCBI Taxonomy" id="39478"/>
    <lineage>
        <taxon>Bacteria</taxon>
        <taxon>Bacillati</taxon>
        <taxon>Actinomycetota</taxon>
        <taxon>Actinomycetes</taxon>
        <taxon>Kitasatosporales</taxon>
        <taxon>Streptomycetaceae</taxon>
        <taxon>Streptomyces</taxon>
    </lineage>
</organism>
<dbReference type="Proteomes" id="UP000217676">
    <property type="component" value="Chromosome"/>
</dbReference>
<evidence type="ECO:0000313" key="2">
    <source>
        <dbReference type="Proteomes" id="UP000217676"/>
    </source>
</evidence>
<reference evidence="1 2" key="1">
    <citation type="journal article" date="2016" name="Genome Announc.">
        <title>Complete Genome Sequence of Thiostrepton-Producing Streptomyces laurentii ATCC 31255.</title>
        <authorList>
            <person name="Doi K."/>
            <person name="Fujino Y."/>
            <person name="Nagayoshi Y."/>
            <person name="Ohshima T."/>
            <person name="Ogata S."/>
        </authorList>
    </citation>
    <scope>NUCLEOTIDE SEQUENCE [LARGE SCALE GENOMIC DNA]</scope>
    <source>
        <strain evidence="1 2">ATCC 31255</strain>
    </source>
</reference>
<proteinExistence type="predicted"/>
<evidence type="ECO:0000313" key="1">
    <source>
        <dbReference type="EMBL" id="BAU85260.1"/>
    </source>
</evidence>
<dbReference type="Gene3D" id="3.40.50.1010">
    <property type="entry name" value="5'-nuclease"/>
    <property type="match status" value="1"/>
</dbReference>
<dbReference type="AlphaFoldDB" id="A0A160P410"/>
<dbReference type="SUPFAM" id="SSF88723">
    <property type="entry name" value="PIN domain-like"/>
    <property type="match status" value="1"/>
</dbReference>